<dbReference type="GO" id="GO:0005506">
    <property type="term" value="F:iron ion binding"/>
    <property type="evidence" value="ECO:0007669"/>
    <property type="project" value="UniProtKB-UniRule"/>
</dbReference>
<comment type="pathway">
    <text evidence="7">Amino-acid degradation; L-histidine degradation into L-glutamate; N-formimidoyl-L-glutamate from L-histidine: step 3/3.</text>
</comment>
<dbReference type="AlphaFoldDB" id="A0A8A4TV03"/>
<keyword evidence="10" id="KW-1185">Reference proteome</keyword>
<comment type="similarity">
    <text evidence="7">Belongs to the metallo-dependent hydrolases superfamily. HutI family.</text>
</comment>
<feature type="binding site" evidence="7">
    <location>
        <position position="86"/>
    </location>
    <ligand>
        <name>4-imidazolone-5-propanoate</name>
        <dbReference type="ChEBI" id="CHEBI:77893"/>
    </ligand>
</feature>
<keyword evidence="3 7" id="KW-0378">Hydrolase</keyword>
<feature type="binding site" evidence="7">
    <location>
        <position position="326"/>
    </location>
    <ligand>
        <name>4-imidazolone-5-propanoate</name>
        <dbReference type="ChEBI" id="CHEBI:77893"/>
    </ligand>
</feature>
<dbReference type="Pfam" id="PF01979">
    <property type="entry name" value="Amidohydro_1"/>
    <property type="match status" value="1"/>
</dbReference>
<feature type="binding site" evidence="7">
    <location>
        <position position="182"/>
    </location>
    <ligand>
        <name>4-imidazolone-5-propanoate</name>
        <dbReference type="ChEBI" id="CHEBI:77893"/>
    </ligand>
</feature>
<dbReference type="Proteomes" id="UP000663929">
    <property type="component" value="Chromosome"/>
</dbReference>
<sequence length="421" mass="45352">MNRVLIEGITEAYTATGNGAVTRSDVMLRIEDAAILVEDDRIARIGTREELGRDLPADVARVDMGGKVAIPCFVDPHTHLVWGGDRSDEFNRRLHGAGYVEIAAAGGGIKSTVRQTRAADRDALAAKALRTLDTMLLHGVGTIEAKSGYGLDLETEIKQLDVMDQVSAAHPVEMVQTFMGAHEVPPEYAGRPGDYVDYLNRELLPIVAKRGNVPYVDIFCEKNVFELDDSRRHLEAAAAHGFKIRMHADELHPLGGAGLAAEMGAVSADHIVWASEEHMAAMAEAGTIATLLPGTSFFLRGRYADADAFKQAGCAVALSTDYNPGSSHTVSQALMMALACMNMGMTFEESFIGVTLNAAAAIDKAATHGTLEVGKKADIAFLDAPSVMYLVYYWGINHVSDVMKDGNFAVRDRRRIDGTSA</sequence>
<comment type="subcellular location">
    <subcellularLocation>
        <location evidence="7">Cytoplasm</location>
    </subcellularLocation>
</comment>
<name>A0A8A4TV03_SULCO</name>
<feature type="binding site" evidence="7">
    <location>
        <position position="247"/>
    </location>
    <ligand>
        <name>Zn(2+)</name>
        <dbReference type="ChEBI" id="CHEBI:29105"/>
    </ligand>
</feature>
<dbReference type="RefSeq" id="WP_237383415.1">
    <property type="nucleotide sequence ID" value="NZ_CP071793.1"/>
</dbReference>
<evidence type="ECO:0000256" key="6">
    <source>
        <dbReference type="ARBA" id="ARBA00023004"/>
    </source>
</evidence>
<keyword evidence="5 7" id="KW-0862">Zinc</keyword>
<dbReference type="Gene3D" id="2.30.40.10">
    <property type="entry name" value="Urease, subunit C, domain 1"/>
    <property type="match status" value="1"/>
</dbReference>
<dbReference type="PANTHER" id="PTHR42752:SF1">
    <property type="entry name" value="IMIDAZOLONEPROPIONASE-RELATED"/>
    <property type="match status" value="1"/>
</dbReference>
<dbReference type="GO" id="GO:0008270">
    <property type="term" value="F:zinc ion binding"/>
    <property type="evidence" value="ECO:0007669"/>
    <property type="project" value="UniProtKB-UniRule"/>
</dbReference>
<accession>A0A8A4TV03</accession>
<protein>
    <recommendedName>
        <fullName evidence="1 7">Imidazolonepropionase</fullName>
        <ecNumber evidence="1 7">3.5.2.7</ecNumber>
    </recommendedName>
    <alternativeName>
        <fullName evidence="7">Imidazolone-5-propionate hydrolase</fullName>
    </alternativeName>
</protein>
<proteinExistence type="inferred from homology"/>
<gene>
    <name evidence="7" type="primary">hutI</name>
    <name evidence="9" type="ORF">J3U87_12730</name>
</gene>
<dbReference type="SUPFAM" id="SSF51338">
    <property type="entry name" value="Composite domain of metallo-dependent hydrolases"/>
    <property type="match status" value="1"/>
</dbReference>
<dbReference type="GO" id="GO:0019556">
    <property type="term" value="P:L-histidine catabolic process to glutamate and formamide"/>
    <property type="evidence" value="ECO:0007669"/>
    <property type="project" value="UniProtKB-UniRule"/>
</dbReference>
<feature type="binding site" evidence="7">
    <location>
        <position position="149"/>
    </location>
    <ligand>
        <name>4-imidazolone-5-propanoate</name>
        <dbReference type="ChEBI" id="CHEBI:77893"/>
    </ligand>
</feature>
<feature type="binding site" evidence="7">
    <location>
        <position position="77"/>
    </location>
    <ligand>
        <name>Fe(3+)</name>
        <dbReference type="ChEBI" id="CHEBI:29034"/>
    </ligand>
</feature>
<dbReference type="GO" id="GO:0005737">
    <property type="term" value="C:cytoplasm"/>
    <property type="evidence" value="ECO:0007669"/>
    <property type="project" value="UniProtKB-SubCell"/>
</dbReference>
<dbReference type="Gene3D" id="3.20.20.140">
    <property type="entry name" value="Metal-dependent hydrolases"/>
    <property type="match status" value="1"/>
</dbReference>
<feature type="binding site" evidence="7">
    <location>
        <position position="325"/>
    </location>
    <ligand>
        <name>N-formimidoyl-L-glutamate</name>
        <dbReference type="ChEBI" id="CHEBI:58928"/>
    </ligand>
</feature>
<evidence type="ECO:0000313" key="9">
    <source>
        <dbReference type="EMBL" id="QTD53313.1"/>
    </source>
</evidence>
<feature type="binding site" evidence="7">
    <location>
        <position position="321"/>
    </location>
    <ligand>
        <name>Zn(2+)</name>
        <dbReference type="ChEBI" id="CHEBI:29105"/>
    </ligand>
</feature>
<evidence type="ECO:0000259" key="8">
    <source>
        <dbReference type="Pfam" id="PF01979"/>
    </source>
</evidence>
<keyword evidence="6 7" id="KW-0408">Iron</keyword>
<dbReference type="CDD" id="cd01296">
    <property type="entry name" value="Imidazolone-5PH"/>
    <property type="match status" value="1"/>
</dbReference>
<evidence type="ECO:0000313" key="10">
    <source>
        <dbReference type="Proteomes" id="UP000663929"/>
    </source>
</evidence>
<dbReference type="InterPro" id="IPR032466">
    <property type="entry name" value="Metal_Hydrolase"/>
</dbReference>
<organism evidence="9 10">
    <name type="scientific">Sulfidibacter corallicola</name>
    <dbReference type="NCBI Taxonomy" id="2818388"/>
    <lineage>
        <taxon>Bacteria</taxon>
        <taxon>Pseudomonadati</taxon>
        <taxon>Acidobacteriota</taxon>
        <taxon>Holophagae</taxon>
        <taxon>Acanthopleuribacterales</taxon>
        <taxon>Acanthopleuribacteraceae</taxon>
        <taxon>Sulfidibacter</taxon>
    </lineage>
</organism>
<evidence type="ECO:0000256" key="4">
    <source>
        <dbReference type="ARBA" id="ARBA00022808"/>
    </source>
</evidence>
<dbReference type="NCBIfam" id="TIGR01224">
    <property type="entry name" value="hutI"/>
    <property type="match status" value="1"/>
</dbReference>
<feature type="binding site" evidence="7">
    <location>
        <position position="79"/>
    </location>
    <ligand>
        <name>Fe(3+)</name>
        <dbReference type="ChEBI" id="CHEBI:29034"/>
    </ligand>
</feature>
<comment type="cofactor">
    <cofactor evidence="7">
        <name>Zn(2+)</name>
        <dbReference type="ChEBI" id="CHEBI:29105"/>
    </cofactor>
    <cofactor evidence="7">
        <name>Fe(3+)</name>
        <dbReference type="ChEBI" id="CHEBI:29034"/>
    </cofactor>
    <text evidence="7">Binds 1 zinc or iron ion per subunit.</text>
</comment>
<dbReference type="EC" id="3.5.2.7" evidence="1 7"/>
<dbReference type="InterPro" id="IPR006680">
    <property type="entry name" value="Amidohydro-rel"/>
</dbReference>
<dbReference type="HAMAP" id="MF_00372">
    <property type="entry name" value="HutI"/>
    <property type="match status" value="1"/>
</dbReference>
<comment type="function">
    <text evidence="7">Catalyzes the hydrolytic cleavage of the carbon-nitrogen bond in imidazolone-5-propanoate to yield N-formimidoyl-L-glutamate. It is the third step in the universal histidine degradation pathway.</text>
</comment>
<keyword evidence="7" id="KW-0963">Cytoplasm</keyword>
<feature type="domain" description="Amidohydrolase-related" evidence="8">
    <location>
        <begin position="70"/>
        <end position="407"/>
    </location>
</feature>
<evidence type="ECO:0000256" key="7">
    <source>
        <dbReference type="HAMAP-Rule" id="MF_00372"/>
    </source>
</evidence>
<feature type="binding site" evidence="7">
    <location>
        <position position="321"/>
    </location>
    <ligand>
        <name>Fe(3+)</name>
        <dbReference type="ChEBI" id="CHEBI:29034"/>
    </ligand>
</feature>
<keyword evidence="4 7" id="KW-0369">Histidine metabolism</keyword>
<dbReference type="GO" id="GO:0019557">
    <property type="term" value="P:L-histidine catabolic process to glutamate and formate"/>
    <property type="evidence" value="ECO:0007669"/>
    <property type="project" value="UniProtKB-UniPathway"/>
</dbReference>
<evidence type="ECO:0000256" key="5">
    <source>
        <dbReference type="ARBA" id="ARBA00022833"/>
    </source>
</evidence>
<feature type="binding site" evidence="7">
    <location>
        <position position="247"/>
    </location>
    <ligand>
        <name>Fe(3+)</name>
        <dbReference type="ChEBI" id="CHEBI:29034"/>
    </ligand>
</feature>
<feature type="binding site" evidence="7">
    <location>
        <position position="323"/>
    </location>
    <ligand>
        <name>N-formimidoyl-L-glutamate</name>
        <dbReference type="ChEBI" id="CHEBI:58928"/>
    </ligand>
</feature>
<dbReference type="PANTHER" id="PTHR42752">
    <property type="entry name" value="IMIDAZOLONEPROPIONASE"/>
    <property type="match status" value="1"/>
</dbReference>
<dbReference type="FunFam" id="3.20.20.140:FF:000007">
    <property type="entry name" value="Imidazolonepropionase"/>
    <property type="match status" value="1"/>
</dbReference>
<evidence type="ECO:0000256" key="1">
    <source>
        <dbReference type="ARBA" id="ARBA00012864"/>
    </source>
</evidence>
<reference evidence="9" key="1">
    <citation type="submission" date="2021-03" db="EMBL/GenBank/DDBJ databases">
        <title>Acanthopleuribacteraceae sp. M133.</title>
        <authorList>
            <person name="Wang G."/>
        </authorList>
    </citation>
    <scope>NUCLEOTIDE SEQUENCE</scope>
    <source>
        <strain evidence="9">M133</strain>
    </source>
</reference>
<dbReference type="KEGG" id="scor:J3U87_12730"/>
<dbReference type="InterPro" id="IPR005920">
    <property type="entry name" value="HutI"/>
</dbReference>
<feature type="binding site" evidence="7">
    <location>
        <position position="77"/>
    </location>
    <ligand>
        <name>Zn(2+)</name>
        <dbReference type="ChEBI" id="CHEBI:29105"/>
    </ligand>
</feature>
<dbReference type="EMBL" id="CP071793">
    <property type="protein sequence ID" value="QTD53313.1"/>
    <property type="molecule type" value="Genomic_DNA"/>
</dbReference>
<keyword evidence="2 7" id="KW-0479">Metal-binding</keyword>
<dbReference type="GO" id="GO:0050480">
    <property type="term" value="F:imidazolonepropionase activity"/>
    <property type="evidence" value="ECO:0007669"/>
    <property type="project" value="UniProtKB-UniRule"/>
</dbReference>
<feature type="binding site" evidence="7">
    <location>
        <position position="149"/>
    </location>
    <ligand>
        <name>N-formimidoyl-L-glutamate</name>
        <dbReference type="ChEBI" id="CHEBI:58928"/>
    </ligand>
</feature>
<dbReference type="InterPro" id="IPR011059">
    <property type="entry name" value="Metal-dep_hydrolase_composite"/>
</dbReference>
<evidence type="ECO:0000256" key="2">
    <source>
        <dbReference type="ARBA" id="ARBA00022723"/>
    </source>
</evidence>
<evidence type="ECO:0000256" key="3">
    <source>
        <dbReference type="ARBA" id="ARBA00022801"/>
    </source>
</evidence>
<feature type="binding site" evidence="7">
    <location>
        <position position="250"/>
    </location>
    <ligand>
        <name>4-imidazolone-5-propanoate</name>
        <dbReference type="ChEBI" id="CHEBI:77893"/>
    </ligand>
</feature>
<comment type="catalytic activity">
    <reaction evidence="7">
        <text>4-imidazolone-5-propanoate + H2O = N-formimidoyl-L-glutamate</text>
        <dbReference type="Rhea" id="RHEA:23660"/>
        <dbReference type="ChEBI" id="CHEBI:15377"/>
        <dbReference type="ChEBI" id="CHEBI:58928"/>
        <dbReference type="ChEBI" id="CHEBI:77893"/>
        <dbReference type="EC" id="3.5.2.7"/>
    </reaction>
</comment>
<feature type="binding site" evidence="7">
    <location>
        <position position="79"/>
    </location>
    <ligand>
        <name>Zn(2+)</name>
        <dbReference type="ChEBI" id="CHEBI:29105"/>
    </ligand>
</feature>
<dbReference type="UniPathway" id="UPA00379">
    <property type="reaction ID" value="UER00551"/>
</dbReference>
<dbReference type="SUPFAM" id="SSF51556">
    <property type="entry name" value="Metallo-dependent hydrolases"/>
    <property type="match status" value="1"/>
</dbReference>